<dbReference type="PANTHER" id="PTHR10000:SF8">
    <property type="entry name" value="HAD SUPERFAMILY HYDROLASE-LIKE, TYPE 3"/>
    <property type="match status" value="1"/>
</dbReference>
<dbReference type="GO" id="GO:0016791">
    <property type="term" value="F:phosphatase activity"/>
    <property type="evidence" value="ECO:0007669"/>
    <property type="project" value="UniProtKB-ARBA"/>
</dbReference>
<dbReference type="GO" id="GO:0000287">
    <property type="term" value="F:magnesium ion binding"/>
    <property type="evidence" value="ECO:0007669"/>
    <property type="project" value="TreeGrafter"/>
</dbReference>
<dbReference type="SFLD" id="SFLDG01140">
    <property type="entry name" value="C2.B:_Phosphomannomutase_and_P"/>
    <property type="match status" value="1"/>
</dbReference>
<dbReference type="InterPro" id="IPR036412">
    <property type="entry name" value="HAD-like_sf"/>
</dbReference>
<dbReference type="RefSeq" id="WP_041990354.1">
    <property type="nucleotide sequence ID" value="NZ_BOQH01000001.1"/>
</dbReference>
<dbReference type="GO" id="GO:0005829">
    <property type="term" value="C:cytosol"/>
    <property type="evidence" value="ECO:0007669"/>
    <property type="project" value="TreeGrafter"/>
</dbReference>
<name>A0A0B7H2V1_9FLAO</name>
<dbReference type="Proteomes" id="UP000038055">
    <property type="component" value="Unassembled WGS sequence"/>
</dbReference>
<dbReference type="SFLD" id="SFLDS00003">
    <property type="entry name" value="Haloacid_Dehalogenase"/>
    <property type="match status" value="1"/>
</dbReference>
<organism evidence="1 2">
    <name type="scientific">Capnocytophaga cynodegmi</name>
    <dbReference type="NCBI Taxonomy" id="28189"/>
    <lineage>
        <taxon>Bacteria</taxon>
        <taxon>Pseudomonadati</taxon>
        <taxon>Bacteroidota</taxon>
        <taxon>Flavobacteriia</taxon>
        <taxon>Flavobacteriales</taxon>
        <taxon>Flavobacteriaceae</taxon>
        <taxon>Capnocytophaga</taxon>
    </lineage>
</organism>
<evidence type="ECO:0000313" key="2">
    <source>
        <dbReference type="Proteomes" id="UP000038055"/>
    </source>
</evidence>
<protein>
    <submittedName>
        <fullName evidence="1">Cof-like hydrolase</fullName>
    </submittedName>
</protein>
<dbReference type="Gene3D" id="3.40.50.1000">
    <property type="entry name" value="HAD superfamily/HAD-like"/>
    <property type="match status" value="1"/>
</dbReference>
<dbReference type="eggNOG" id="COG0561">
    <property type="taxonomic scope" value="Bacteria"/>
</dbReference>
<dbReference type="InterPro" id="IPR023214">
    <property type="entry name" value="HAD_sf"/>
</dbReference>
<sequence>MNCKIIFSDIDGTLLNGERTLSEATISEVKKVKDKIPFVLVSSRMPKQMSYLQKMLDTLHLPVIAYNGALVLDQEKVLHSTEINLELIEKIISYNEERFDGKIHISLYHNDLWFVPEYDFWAMREENNTKAKPEVLSNREVLVEWRKQNIGAHKLMLMGDQRLIEQMFAYLNDNFSEKLHIYRAKDTYIEVADIKVSKLTGINVLLNQKYNYTLKEAMAFGDNYNDMEMIQGVGYGIAVANAREEVKKVAYGLTFHHKEDGVAKYLFSFFKDIL</sequence>
<dbReference type="PROSITE" id="PS01228">
    <property type="entry name" value="COF_1"/>
    <property type="match status" value="1"/>
</dbReference>
<dbReference type="NCBIfam" id="TIGR01484">
    <property type="entry name" value="HAD-SF-IIB"/>
    <property type="match status" value="1"/>
</dbReference>
<dbReference type="InterPro" id="IPR000150">
    <property type="entry name" value="Cof"/>
</dbReference>
<gene>
    <name evidence="1" type="ORF">CCYN2B_120141</name>
</gene>
<keyword evidence="2" id="KW-1185">Reference proteome</keyword>
<dbReference type="NCBIfam" id="TIGR00099">
    <property type="entry name" value="Cof-subfamily"/>
    <property type="match status" value="1"/>
</dbReference>
<proteinExistence type="predicted"/>
<evidence type="ECO:0000313" key="1">
    <source>
        <dbReference type="EMBL" id="CEN32869.1"/>
    </source>
</evidence>
<dbReference type="EMBL" id="CDOD01000004">
    <property type="protein sequence ID" value="CEN32869.1"/>
    <property type="molecule type" value="Genomic_DNA"/>
</dbReference>
<accession>A0A0B7H2V1</accession>
<dbReference type="Pfam" id="PF08282">
    <property type="entry name" value="Hydrolase_3"/>
    <property type="match status" value="1"/>
</dbReference>
<keyword evidence="1" id="KW-0378">Hydrolase</keyword>
<dbReference type="STRING" id="28189.CCYN74_110086"/>
<reference evidence="2" key="1">
    <citation type="submission" date="2015-01" db="EMBL/GenBank/DDBJ databases">
        <authorList>
            <person name="MANFREDI Pablo"/>
        </authorList>
    </citation>
    <scope>NUCLEOTIDE SEQUENCE [LARGE SCALE GENOMIC DNA]</scope>
    <source>
        <strain evidence="2">Ccyn2B</strain>
    </source>
</reference>
<dbReference type="PANTHER" id="PTHR10000">
    <property type="entry name" value="PHOSPHOSERINE PHOSPHATASE"/>
    <property type="match status" value="1"/>
</dbReference>
<dbReference type="CDD" id="cd07516">
    <property type="entry name" value="HAD_Pase"/>
    <property type="match status" value="1"/>
</dbReference>
<dbReference type="InterPro" id="IPR006379">
    <property type="entry name" value="HAD-SF_hydro_IIB"/>
</dbReference>
<dbReference type="AlphaFoldDB" id="A0A0B7H2V1"/>
<dbReference type="Gene3D" id="3.30.1240.10">
    <property type="match status" value="1"/>
</dbReference>
<dbReference type="SUPFAM" id="SSF56784">
    <property type="entry name" value="HAD-like"/>
    <property type="match status" value="1"/>
</dbReference>